<protein>
    <submittedName>
        <fullName evidence="5">GNAT family protein</fullName>
        <ecNumber evidence="5">2.-.-.-</ecNumber>
    </submittedName>
</protein>
<gene>
    <name evidence="5" type="ORF">ABOD76_01330</name>
</gene>
<name>A0AAU7U6J5_9DEIO</name>
<sequence>MVVTAALASPATLSTARLQLVPLSTEHLDQVMAGLHHREFMRLTGTHGTFTRDAVDRFLDRVTRADDRADWAILRASDGTYLGEVVLNDLDQHNRSMSFRIALNHPAMVGQGYGTEATRAVVEYGFDVVGLHRISLGVYAFNPRARRVYEKCGFVHEGVERDALNWEGEWVDLHRMSMLATDPRPPAGSM</sequence>
<reference evidence="5" key="1">
    <citation type="submission" date="2024-06" db="EMBL/GenBank/DDBJ databases">
        <title>Draft Genome Sequence of Deinococcus sonorensis Type Strain KR-87, a Biofilm Producing Representative of the Genus Deinococcus.</title>
        <authorList>
            <person name="Boren L.S."/>
            <person name="Grosso R.A."/>
            <person name="Hugenberg-Cox A.N."/>
            <person name="Hill J.T.E."/>
            <person name="Albert C.M."/>
            <person name="Tuohy J.M."/>
        </authorList>
    </citation>
    <scope>NUCLEOTIDE SEQUENCE</scope>
    <source>
        <strain evidence="5">KR-87</strain>
        <plasmid evidence="5">pDson01</plasmid>
    </source>
</reference>
<accession>A0AAU7U6J5</accession>
<evidence type="ECO:0000256" key="1">
    <source>
        <dbReference type="ARBA" id="ARBA00022679"/>
    </source>
</evidence>
<dbReference type="PROSITE" id="PS51186">
    <property type="entry name" value="GNAT"/>
    <property type="match status" value="1"/>
</dbReference>
<keyword evidence="2" id="KW-0012">Acyltransferase</keyword>
<proteinExistence type="inferred from homology"/>
<dbReference type="AlphaFoldDB" id="A0AAU7U6J5"/>
<dbReference type="EC" id="2.-.-.-" evidence="5"/>
<dbReference type="Gene3D" id="3.40.630.30">
    <property type="match status" value="1"/>
</dbReference>
<dbReference type="PANTHER" id="PTHR43792">
    <property type="entry name" value="GNAT FAMILY, PUTATIVE (AFU_ORTHOLOGUE AFUA_3G00765)-RELATED-RELATED"/>
    <property type="match status" value="1"/>
</dbReference>
<dbReference type="GO" id="GO:0016747">
    <property type="term" value="F:acyltransferase activity, transferring groups other than amino-acyl groups"/>
    <property type="evidence" value="ECO:0007669"/>
    <property type="project" value="InterPro"/>
</dbReference>
<comment type="similarity">
    <text evidence="3">Belongs to the acetyltransferase family. RimJ subfamily.</text>
</comment>
<keyword evidence="5" id="KW-0614">Plasmid</keyword>
<evidence type="ECO:0000256" key="3">
    <source>
        <dbReference type="ARBA" id="ARBA00038502"/>
    </source>
</evidence>
<dbReference type="InterPro" id="IPR016181">
    <property type="entry name" value="Acyl_CoA_acyltransferase"/>
</dbReference>
<geneLocation type="plasmid" evidence="5">
    <name>pDson01</name>
</geneLocation>
<feature type="domain" description="N-acetyltransferase" evidence="4">
    <location>
        <begin position="18"/>
        <end position="177"/>
    </location>
</feature>
<organism evidence="5">
    <name type="scientific">Deinococcus sonorensis KR-87</name>
    <dbReference type="NCBI Taxonomy" id="694439"/>
    <lineage>
        <taxon>Bacteria</taxon>
        <taxon>Thermotogati</taxon>
        <taxon>Deinococcota</taxon>
        <taxon>Deinococci</taxon>
        <taxon>Deinococcales</taxon>
        <taxon>Deinococcaceae</taxon>
        <taxon>Deinococcus</taxon>
    </lineage>
</organism>
<dbReference type="KEGG" id="dsc:ABOD76_01330"/>
<dbReference type="SUPFAM" id="SSF55729">
    <property type="entry name" value="Acyl-CoA N-acyltransferases (Nat)"/>
    <property type="match status" value="1"/>
</dbReference>
<dbReference type="InterPro" id="IPR051531">
    <property type="entry name" value="N-acetyltransferase"/>
</dbReference>
<evidence type="ECO:0000256" key="2">
    <source>
        <dbReference type="ARBA" id="ARBA00023315"/>
    </source>
</evidence>
<dbReference type="PANTHER" id="PTHR43792:SF8">
    <property type="entry name" value="[RIBOSOMAL PROTEIN US5]-ALANINE N-ACETYLTRANSFERASE"/>
    <property type="match status" value="1"/>
</dbReference>
<dbReference type="RefSeq" id="WP_350241415.1">
    <property type="nucleotide sequence ID" value="NZ_CP158297.1"/>
</dbReference>
<dbReference type="InterPro" id="IPR000182">
    <property type="entry name" value="GNAT_dom"/>
</dbReference>
<evidence type="ECO:0000259" key="4">
    <source>
        <dbReference type="PROSITE" id="PS51186"/>
    </source>
</evidence>
<dbReference type="Pfam" id="PF13302">
    <property type="entry name" value="Acetyltransf_3"/>
    <property type="match status" value="1"/>
</dbReference>
<evidence type="ECO:0000313" key="5">
    <source>
        <dbReference type="EMBL" id="XBV83721.1"/>
    </source>
</evidence>
<keyword evidence="1 5" id="KW-0808">Transferase</keyword>
<dbReference type="EMBL" id="CP158297">
    <property type="protein sequence ID" value="XBV83721.1"/>
    <property type="molecule type" value="Genomic_DNA"/>
</dbReference>